<dbReference type="Proteomes" id="UP000037460">
    <property type="component" value="Unassembled WGS sequence"/>
</dbReference>
<accession>A0A0M0K430</accession>
<protein>
    <submittedName>
        <fullName evidence="1">Uncharacterized protein</fullName>
    </submittedName>
</protein>
<dbReference type="AlphaFoldDB" id="A0A0M0K430"/>
<organism evidence="1 2">
    <name type="scientific">Chrysochromulina tobinii</name>
    <dbReference type="NCBI Taxonomy" id="1460289"/>
    <lineage>
        <taxon>Eukaryota</taxon>
        <taxon>Haptista</taxon>
        <taxon>Haptophyta</taxon>
        <taxon>Prymnesiophyceae</taxon>
        <taxon>Prymnesiales</taxon>
        <taxon>Chrysochromulinaceae</taxon>
        <taxon>Chrysochromulina</taxon>
    </lineage>
</organism>
<evidence type="ECO:0000313" key="2">
    <source>
        <dbReference type="Proteomes" id="UP000037460"/>
    </source>
</evidence>
<evidence type="ECO:0000313" key="1">
    <source>
        <dbReference type="EMBL" id="KOO33554.1"/>
    </source>
</evidence>
<name>A0A0M0K430_9EUKA</name>
<proteinExistence type="predicted"/>
<comment type="caution">
    <text evidence="1">The sequence shown here is derived from an EMBL/GenBank/DDBJ whole genome shotgun (WGS) entry which is preliminary data.</text>
</comment>
<sequence>MLIVPPHQARDSQEEMRRIEWMRFLAADGAYDEALKLAIKPAEAAALKQMQSGDVEGGTRKLVEATPTTTRKLVEATAAMSKAAAPAKKPVADAPYRPPVVNAPYRSSVADAPYRAPVADTKPELSSDLAAPVHTITTTHPSHLMRVALAFVYTGVIEDAPLHLHATELLGLGLEFGLTKLQLLAEAS</sequence>
<reference evidence="2" key="1">
    <citation type="journal article" date="2015" name="PLoS Genet.">
        <title>Genome Sequence and Transcriptome Analyses of Chrysochromulina tobin: Metabolic Tools for Enhanced Algal Fitness in the Prominent Order Prymnesiales (Haptophyceae).</title>
        <authorList>
            <person name="Hovde B.T."/>
            <person name="Deodato C.R."/>
            <person name="Hunsperger H.M."/>
            <person name="Ryken S.A."/>
            <person name="Yost W."/>
            <person name="Jha R.K."/>
            <person name="Patterson J."/>
            <person name="Monnat R.J. Jr."/>
            <person name="Barlow S.B."/>
            <person name="Starkenburg S.R."/>
            <person name="Cattolico R.A."/>
        </authorList>
    </citation>
    <scope>NUCLEOTIDE SEQUENCE</scope>
    <source>
        <strain evidence="2">CCMP291</strain>
    </source>
</reference>
<dbReference type="EMBL" id="JWZX01001489">
    <property type="protein sequence ID" value="KOO33554.1"/>
    <property type="molecule type" value="Genomic_DNA"/>
</dbReference>
<keyword evidence="2" id="KW-1185">Reference proteome</keyword>
<gene>
    <name evidence="1" type="ORF">Ctob_009728</name>
</gene>